<keyword evidence="11" id="KW-1185">Reference proteome</keyword>
<dbReference type="PROSITE" id="PS50110">
    <property type="entry name" value="RESPONSE_REGULATORY"/>
    <property type="match status" value="1"/>
</dbReference>
<dbReference type="PANTHER" id="PTHR48111:SF1">
    <property type="entry name" value="TWO-COMPONENT RESPONSE REGULATOR ORR33"/>
    <property type="match status" value="1"/>
</dbReference>
<dbReference type="InterPro" id="IPR036388">
    <property type="entry name" value="WH-like_DNA-bd_sf"/>
</dbReference>
<protein>
    <submittedName>
        <fullName evidence="10">Response regulator transcription factor</fullName>
    </submittedName>
</protein>
<keyword evidence="2" id="KW-0902">Two-component regulatory system</keyword>
<dbReference type="InterPro" id="IPR011006">
    <property type="entry name" value="CheY-like_superfamily"/>
</dbReference>
<evidence type="ECO:0000256" key="7">
    <source>
        <dbReference type="PROSITE-ProRule" id="PRU01091"/>
    </source>
</evidence>
<dbReference type="GO" id="GO:0000156">
    <property type="term" value="F:phosphorelay response regulator activity"/>
    <property type="evidence" value="ECO:0007669"/>
    <property type="project" value="TreeGrafter"/>
</dbReference>
<evidence type="ECO:0000259" key="8">
    <source>
        <dbReference type="PROSITE" id="PS50110"/>
    </source>
</evidence>
<dbReference type="Gene3D" id="3.40.50.2300">
    <property type="match status" value="1"/>
</dbReference>
<keyword evidence="5" id="KW-0804">Transcription</keyword>
<organism evidence="10 11">
    <name type="scientific">Prosthecodimorpha staleyi</name>
    <dbReference type="NCBI Taxonomy" id="2840188"/>
    <lineage>
        <taxon>Bacteria</taxon>
        <taxon>Pseudomonadati</taxon>
        <taxon>Pseudomonadota</taxon>
        <taxon>Alphaproteobacteria</taxon>
        <taxon>Hyphomicrobiales</taxon>
        <taxon>Ancalomicrobiaceae</taxon>
        <taxon>Prosthecodimorpha</taxon>
    </lineage>
</organism>
<feature type="domain" description="OmpR/PhoB-type" evidence="9">
    <location>
        <begin position="128"/>
        <end position="227"/>
    </location>
</feature>
<feature type="DNA-binding region" description="OmpR/PhoB-type" evidence="7">
    <location>
        <begin position="128"/>
        <end position="227"/>
    </location>
</feature>
<evidence type="ECO:0000313" key="11">
    <source>
        <dbReference type="Proteomes" id="UP000766595"/>
    </source>
</evidence>
<feature type="domain" description="Response regulatory" evidence="8">
    <location>
        <begin position="4"/>
        <end position="115"/>
    </location>
</feature>
<dbReference type="GO" id="GO:0005829">
    <property type="term" value="C:cytosol"/>
    <property type="evidence" value="ECO:0007669"/>
    <property type="project" value="TreeGrafter"/>
</dbReference>
<evidence type="ECO:0000256" key="6">
    <source>
        <dbReference type="PROSITE-ProRule" id="PRU00169"/>
    </source>
</evidence>
<evidence type="ECO:0000259" key="9">
    <source>
        <dbReference type="PROSITE" id="PS51755"/>
    </source>
</evidence>
<dbReference type="InterPro" id="IPR039420">
    <property type="entry name" value="WalR-like"/>
</dbReference>
<dbReference type="GO" id="GO:0006355">
    <property type="term" value="P:regulation of DNA-templated transcription"/>
    <property type="evidence" value="ECO:0007669"/>
    <property type="project" value="InterPro"/>
</dbReference>
<sequence length="255" mass="28486">MAIRILVVVADPRTRMLLSTFCRENNYTVEWAATALDAWAKCLTYSPDILVLDLDSVDAVDSELVWHVCGLCNVLLLKGSRPLRSPARIGDPPAKAIIGKPVRVEDLVAAILTIRSDQSEYRASLSRSGVLRFGRFAFHNATRKLVSEDRAVYLTNMQTVLLEYFLSRRGVHLSREQIAKALYGSIQNVNVRSVDVLISRLRTVLGQQRGGDRFIRSIRGIGYVFVADPMDAVNVNLDIEPPAKGRKPLFEADVY</sequence>
<accession>A0A947D493</accession>
<dbReference type="SMART" id="SM00862">
    <property type="entry name" value="Trans_reg_C"/>
    <property type="match status" value="1"/>
</dbReference>
<gene>
    <name evidence="10" type="ORF">KL771_14850</name>
</gene>
<dbReference type="PROSITE" id="PS51755">
    <property type="entry name" value="OMPR_PHOB"/>
    <property type="match status" value="1"/>
</dbReference>
<dbReference type="Gene3D" id="1.10.10.10">
    <property type="entry name" value="Winged helix-like DNA-binding domain superfamily/Winged helix DNA-binding domain"/>
    <property type="match status" value="1"/>
</dbReference>
<dbReference type="PANTHER" id="PTHR48111">
    <property type="entry name" value="REGULATOR OF RPOS"/>
    <property type="match status" value="1"/>
</dbReference>
<dbReference type="SUPFAM" id="SSF52172">
    <property type="entry name" value="CheY-like"/>
    <property type="match status" value="1"/>
</dbReference>
<dbReference type="RefSeq" id="WP_261969338.1">
    <property type="nucleotide sequence ID" value="NZ_JAHHZF010000007.1"/>
</dbReference>
<evidence type="ECO:0000256" key="4">
    <source>
        <dbReference type="ARBA" id="ARBA00023125"/>
    </source>
</evidence>
<dbReference type="InterPro" id="IPR016032">
    <property type="entry name" value="Sig_transdc_resp-reg_C-effctor"/>
</dbReference>
<evidence type="ECO:0000256" key="3">
    <source>
        <dbReference type="ARBA" id="ARBA00023015"/>
    </source>
</evidence>
<keyword evidence="3" id="KW-0805">Transcription regulation</keyword>
<evidence type="ECO:0000256" key="1">
    <source>
        <dbReference type="ARBA" id="ARBA00022553"/>
    </source>
</evidence>
<comment type="caution">
    <text evidence="10">The sequence shown here is derived from an EMBL/GenBank/DDBJ whole genome shotgun (WGS) entry which is preliminary data.</text>
</comment>
<dbReference type="GO" id="GO:0032993">
    <property type="term" value="C:protein-DNA complex"/>
    <property type="evidence" value="ECO:0007669"/>
    <property type="project" value="TreeGrafter"/>
</dbReference>
<dbReference type="AlphaFoldDB" id="A0A947D493"/>
<dbReference type="CDD" id="cd00383">
    <property type="entry name" value="trans_reg_C"/>
    <property type="match status" value="1"/>
</dbReference>
<reference evidence="10 11" key="1">
    <citation type="submission" date="2021-06" db="EMBL/GenBank/DDBJ databases">
        <authorList>
            <person name="Grouzdev D.S."/>
            <person name="Koziaeva V."/>
        </authorList>
    </citation>
    <scope>NUCLEOTIDE SEQUENCE [LARGE SCALE GENOMIC DNA]</scope>
    <source>
        <strain evidence="10 11">22</strain>
    </source>
</reference>
<dbReference type="Proteomes" id="UP000766595">
    <property type="component" value="Unassembled WGS sequence"/>
</dbReference>
<dbReference type="SUPFAM" id="SSF46894">
    <property type="entry name" value="C-terminal effector domain of the bipartite response regulators"/>
    <property type="match status" value="1"/>
</dbReference>
<evidence type="ECO:0000256" key="2">
    <source>
        <dbReference type="ARBA" id="ARBA00023012"/>
    </source>
</evidence>
<dbReference type="InterPro" id="IPR001789">
    <property type="entry name" value="Sig_transdc_resp-reg_receiver"/>
</dbReference>
<dbReference type="Pfam" id="PF00486">
    <property type="entry name" value="Trans_reg_C"/>
    <property type="match status" value="1"/>
</dbReference>
<dbReference type="InterPro" id="IPR001867">
    <property type="entry name" value="OmpR/PhoB-type_DNA-bd"/>
</dbReference>
<dbReference type="GO" id="GO:0000976">
    <property type="term" value="F:transcription cis-regulatory region binding"/>
    <property type="evidence" value="ECO:0007669"/>
    <property type="project" value="TreeGrafter"/>
</dbReference>
<name>A0A947D493_9HYPH</name>
<proteinExistence type="predicted"/>
<evidence type="ECO:0000313" key="10">
    <source>
        <dbReference type="EMBL" id="MBT9290745.1"/>
    </source>
</evidence>
<evidence type="ECO:0000256" key="5">
    <source>
        <dbReference type="ARBA" id="ARBA00023163"/>
    </source>
</evidence>
<keyword evidence="4 7" id="KW-0238">DNA-binding</keyword>
<feature type="modified residue" description="4-aspartylphosphate" evidence="6">
    <location>
        <position position="53"/>
    </location>
</feature>
<dbReference type="EMBL" id="JAHHZF010000007">
    <property type="protein sequence ID" value="MBT9290745.1"/>
    <property type="molecule type" value="Genomic_DNA"/>
</dbReference>
<keyword evidence="1 6" id="KW-0597">Phosphoprotein</keyword>